<sequence>MPNIGNYHQRIISGDVFIGKTESANEKFAVRKSYDIIKKMNDIRNTLLFPFATAKRSEIYNKNFDNLCHFIKARLDIENKISINLSEIEKSIDLNKPRDFNLESPAKMIETLLSEIEGKANYLIELRNNGFLLLNNNEINFAKAMHTFSYLYHQLDQDKQAILQNKLLTKFF</sequence>
<name>A0AA95GFS9_9GAMM</name>
<protein>
    <submittedName>
        <fullName evidence="1">Uncharacterized protein</fullName>
    </submittedName>
</protein>
<evidence type="ECO:0000313" key="1">
    <source>
        <dbReference type="EMBL" id="WGL95498.1"/>
    </source>
</evidence>
<dbReference type="AlphaFoldDB" id="A0AA95GFS9"/>
<dbReference type="RefSeq" id="WP_280629411.1">
    <property type="nucleotide sequence ID" value="NZ_CP123498.1"/>
</dbReference>
<proteinExistence type="predicted"/>
<dbReference type="Proteomes" id="UP001177597">
    <property type="component" value="Chromosome"/>
</dbReference>
<accession>A0AA95GFS9</accession>
<reference evidence="1" key="1">
    <citation type="submission" date="2023-04" db="EMBL/GenBank/DDBJ databases">
        <title>Genome dynamics across the evolutionary transition to endosymbiosis.</title>
        <authorList>
            <person name="Siozios S."/>
            <person name="Nadal-Jimenez P."/>
            <person name="Azagi T."/>
            <person name="Sprong H."/>
            <person name="Frost C.L."/>
            <person name="Parratt S.R."/>
            <person name="Taylor G."/>
            <person name="Brettell L."/>
            <person name="Lew K.C."/>
            <person name="Croft L."/>
            <person name="King K.C."/>
            <person name="Brockhurst M.A."/>
            <person name="Hypsa V."/>
            <person name="Novakova E."/>
            <person name="Darby A.C."/>
            <person name="Hurst G.D.D."/>
        </authorList>
    </citation>
    <scope>NUCLEOTIDE SEQUENCE</scope>
    <source>
        <strain evidence="1">AIh</strain>
    </source>
</reference>
<organism evidence="1 2">
    <name type="scientific">Arsenophonus nasoniae</name>
    <name type="common">son-killer infecting Nasonia vitripennis</name>
    <dbReference type="NCBI Taxonomy" id="638"/>
    <lineage>
        <taxon>Bacteria</taxon>
        <taxon>Pseudomonadati</taxon>
        <taxon>Pseudomonadota</taxon>
        <taxon>Gammaproteobacteria</taxon>
        <taxon>Enterobacterales</taxon>
        <taxon>Morganellaceae</taxon>
        <taxon>Arsenophonus</taxon>
    </lineage>
</organism>
<gene>
    <name evidence="1" type="ORF">QE207_02390</name>
</gene>
<evidence type="ECO:0000313" key="2">
    <source>
        <dbReference type="Proteomes" id="UP001177597"/>
    </source>
</evidence>
<dbReference type="EMBL" id="CP123498">
    <property type="protein sequence ID" value="WGL95498.1"/>
    <property type="molecule type" value="Genomic_DNA"/>
</dbReference>